<protein>
    <submittedName>
        <fullName evidence="1">Uncharacterized protein</fullName>
    </submittedName>
</protein>
<evidence type="ECO:0000313" key="1">
    <source>
        <dbReference type="EMBL" id="PJA46388.1"/>
    </source>
</evidence>
<dbReference type="Proteomes" id="UP000229385">
    <property type="component" value="Unassembled WGS sequence"/>
</dbReference>
<dbReference type="AlphaFoldDB" id="A0A2M7XEV1"/>
<proteinExistence type="predicted"/>
<name>A0A2M7XEV1_9BACT</name>
<dbReference type="EMBL" id="PFWU01000001">
    <property type="protein sequence ID" value="PJA46388.1"/>
    <property type="molecule type" value="Genomic_DNA"/>
</dbReference>
<organism evidence="1 2">
    <name type="scientific">Candidatus Uhrbacteria bacterium CG_4_9_14_3_um_filter_50_9</name>
    <dbReference type="NCBI Taxonomy" id="1975035"/>
    <lineage>
        <taxon>Bacteria</taxon>
        <taxon>Candidatus Uhriibacteriota</taxon>
    </lineage>
</organism>
<accession>A0A2M7XEV1</accession>
<sequence>MTRRLSQSLLIFLAGLLLVGVGCQTVEVSTLSVEEAAASLSLSVYNEIVLRPTVLGVGGQLVNWLGGEADERVLSVTSFMPNVSVGLEWTITTDVETEESIAAREAYEAEYAETPIGVEIPEAPEPRYEERVIRGSIQSESLADAHVVTIPELWTEGDGGIVEDSSLIWFSVEQYDELVNTRKTHVSLGLFDESLSTLENVSDDAQGYLDAINAFIAPLTGGGDETEPTDEEEVLEEEKDLTQIEASGDFGQYTLMVDDVRTTVQTIEAKNSFASYTILANRDNPLILEIKLTPLAEGSLKGLSPTNLAEGFSGYEVTQIHKTSVE</sequence>
<reference evidence="2" key="1">
    <citation type="submission" date="2017-09" db="EMBL/GenBank/DDBJ databases">
        <title>Depth-based differentiation of microbial function through sediment-hosted aquifers and enrichment of novel symbionts in the deep terrestrial subsurface.</title>
        <authorList>
            <person name="Probst A.J."/>
            <person name="Ladd B."/>
            <person name="Jarett J.K."/>
            <person name="Geller-Mcgrath D.E."/>
            <person name="Sieber C.M.K."/>
            <person name="Emerson J.B."/>
            <person name="Anantharaman K."/>
            <person name="Thomas B.C."/>
            <person name="Malmstrom R."/>
            <person name="Stieglmeier M."/>
            <person name="Klingl A."/>
            <person name="Woyke T."/>
            <person name="Ryan C.M."/>
            <person name="Banfield J.F."/>
        </authorList>
    </citation>
    <scope>NUCLEOTIDE SEQUENCE [LARGE SCALE GENOMIC DNA]</scope>
</reference>
<evidence type="ECO:0000313" key="2">
    <source>
        <dbReference type="Proteomes" id="UP000229385"/>
    </source>
</evidence>
<gene>
    <name evidence="1" type="ORF">CO174_00025</name>
</gene>
<dbReference type="PROSITE" id="PS51257">
    <property type="entry name" value="PROKAR_LIPOPROTEIN"/>
    <property type="match status" value="1"/>
</dbReference>
<comment type="caution">
    <text evidence="1">The sequence shown here is derived from an EMBL/GenBank/DDBJ whole genome shotgun (WGS) entry which is preliminary data.</text>
</comment>